<feature type="region of interest" description="Disordered" evidence="1">
    <location>
        <begin position="384"/>
        <end position="483"/>
    </location>
</feature>
<keyword evidence="4" id="KW-1185">Reference proteome</keyword>
<dbReference type="PANTHER" id="PTHR46033">
    <property type="entry name" value="PROTEIN MAIN-LIKE 2"/>
    <property type="match status" value="1"/>
</dbReference>
<feature type="compositionally biased region" description="Polar residues" evidence="1">
    <location>
        <begin position="416"/>
        <end position="435"/>
    </location>
</feature>
<dbReference type="OrthoDB" id="1846117at2759"/>
<gene>
    <name evidence="3" type="ORF">G2W53_033861</name>
</gene>
<evidence type="ECO:0000313" key="3">
    <source>
        <dbReference type="EMBL" id="KAF7812885.1"/>
    </source>
</evidence>
<dbReference type="EMBL" id="JAAIUW010000010">
    <property type="protein sequence ID" value="KAF7812885.1"/>
    <property type="molecule type" value="Genomic_DNA"/>
</dbReference>
<dbReference type="AlphaFoldDB" id="A0A834W7D4"/>
<evidence type="ECO:0000259" key="2">
    <source>
        <dbReference type="Pfam" id="PF10536"/>
    </source>
</evidence>
<dbReference type="GO" id="GO:0010073">
    <property type="term" value="P:meristem maintenance"/>
    <property type="evidence" value="ECO:0007669"/>
    <property type="project" value="InterPro"/>
</dbReference>
<dbReference type="InterPro" id="IPR019557">
    <property type="entry name" value="AminoTfrase-like_pln_mobile"/>
</dbReference>
<feature type="compositionally biased region" description="Polar residues" evidence="1">
    <location>
        <begin position="469"/>
        <end position="483"/>
    </location>
</feature>
<comment type="caution">
    <text evidence="3">The sequence shown here is derived from an EMBL/GenBank/DDBJ whole genome shotgun (WGS) entry which is preliminary data.</text>
</comment>
<name>A0A834W7D4_9FABA</name>
<dbReference type="PANTHER" id="PTHR46033:SF8">
    <property type="entry name" value="PROTEIN MAINTENANCE OF MERISTEMS-LIKE"/>
    <property type="match status" value="1"/>
</dbReference>
<proteinExistence type="predicted"/>
<reference evidence="3" key="1">
    <citation type="submission" date="2020-09" db="EMBL/GenBank/DDBJ databases">
        <title>Genome-Enabled Discovery of Anthraquinone Biosynthesis in Senna tora.</title>
        <authorList>
            <person name="Kang S.-H."/>
            <person name="Pandey R.P."/>
            <person name="Lee C.-M."/>
            <person name="Sim J.-S."/>
            <person name="Jeong J.-T."/>
            <person name="Choi B.-S."/>
            <person name="Jung M."/>
            <person name="Ginzburg D."/>
            <person name="Zhao K."/>
            <person name="Won S.Y."/>
            <person name="Oh T.-J."/>
            <person name="Yu Y."/>
            <person name="Kim N.-H."/>
            <person name="Lee O.R."/>
            <person name="Lee T.-H."/>
            <person name="Bashyal P."/>
            <person name="Kim T.-S."/>
            <person name="Lee W.-H."/>
            <person name="Kawkins C."/>
            <person name="Kim C.-K."/>
            <person name="Kim J.S."/>
            <person name="Ahn B.O."/>
            <person name="Rhee S.Y."/>
            <person name="Sohng J.K."/>
        </authorList>
    </citation>
    <scope>NUCLEOTIDE SEQUENCE</scope>
    <source>
        <tissue evidence="3">Leaf</tissue>
    </source>
</reference>
<dbReference type="InterPro" id="IPR044824">
    <property type="entry name" value="MAIN-like"/>
</dbReference>
<dbReference type="Pfam" id="PF10536">
    <property type="entry name" value="PMD"/>
    <property type="match status" value="1"/>
</dbReference>
<dbReference type="Proteomes" id="UP000634136">
    <property type="component" value="Unassembled WGS sequence"/>
</dbReference>
<feature type="region of interest" description="Disordered" evidence="1">
    <location>
        <begin position="549"/>
        <end position="590"/>
    </location>
</feature>
<evidence type="ECO:0000313" key="4">
    <source>
        <dbReference type="Proteomes" id="UP000634136"/>
    </source>
</evidence>
<accession>A0A834W7D4</accession>
<sequence>MAARQRRRMIKPGPEDPSLLTLQTKYVSEAVWQGYPERTLCFRRWRGFNGGRPPARVLGLPCGGIPVCGYTGLNWGQVCGFYLGIIPPPEQLDGQRLSLVWLQENFNQLNENATEVEVQQFARAYILRLIGGMLMVDHSSHYVYLMYLPLLKDLQQAGTYSWGSAVLAHLYCELCNATNKNQKEIAGCQTLVHMWAWDRFPWLAPNPLPYHEPHEDEYVVPPPLGIRWSGLHRSVRPPLTIQRQIRMRFDQMIEDDLPLICFHILEWHHPDRVMRQFGFDQPIPKAPVDLGAAHTIKLSGKTMDRLGHYGDTLSTCSGTAATHVGGLILLLQPQDMRCANVIEYIRQIAHPVDDQLGGIIDKKCNEALQAIGEITETLTFDQQRAPEGPTFGNPPMPPSGTRRGTRGPPHVDGSANAASTSQVSVGDANVATSSRIPVGGANDASTYQVPVGGTNDASTTQVPVGGTNDHGTFGSSSHVGPSTCSVDPPRYAFGGFDTSLPTPTQHQVPQGMGPQAMGDADNNMFAMYAEYFMSSPTTPIQVFAPFAQPVDLNENPPTPQDDNNEGQVDEVPPQPQDDEVTPEVQPRARRRIKPKLCGTGVFLSKVNTTCPTHLVYRSVLALHDLEQCLRSIKCNARTPLNTAFIDSARFVVMWEYLMPPSYARLHFSLGILSIHSAPSLNIRRSSPRRESTACLHGS</sequence>
<protein>
    <submittedName>
        <fullName evidence="3">Serine/threonine-protein phosphatase 7 long form-like protein</fullName>
    </submittedName>
</protein>
<evidence type="ECO:0000256" key="1">
    <source>
        <dbReference type="SAM" id="MobiDB-lite"/>
    </source>
</evidence>
<organism evidence="3 4">
    <name type="scientific">Senna tora</name>
    <dbReference type="NCBI Taxonomy" id="362788"/>
    <lineage>
        <taxon>Eukaryota</taxon>
        <taxon>Viridiplantae</taxon>
        <taxon>Streptophyta</taxon>
        <taxon>Embryophyta</taxon>
        <taxon>Tracheophyta</taxon>
        <taxon>Spermatophyta</taxon>
        <taxon>Magnoliopsida</taxon>
        <taxon>eudicotyledons</taxon>
        <taxon>Gunneridae</taxon>
        <taxon>Pentapetalae</taxon>
        <taxon>rosids</taxon>
        <taxon>fabids</taxon>
        <taxon>Fabales</taxon>
        <taxon>Fabaceae</taxon>
        <taxon>Caesalpinioideae</taxon>
        <taxon>Cassia clade</taxon>
        <taxon>Senna</taxon>
    </lineage>
</organism>
<feature type="domain" description="Aminotransferase-like plant mobile" evidence="2">
    <location>
        <begin position="57"/>
        <end position="255"/>
    </location>
</feature>